<dbReference type="Gene3D" id="1.10.10.10">
    <property type="entry name" value="Winged helix-like DNA-binding domain superfamily/Winged helix DNA-binding domain"/>
    <property type="match status" value="1"/>
</dbReference>
<comment type="caution">
    <text evidence="5">The sequence shown here is derived from an EMBL/GenBank/DDBJ whole genome shotgun (WGS) entry which is preliminary data.</text>
</comment>
<proteinExistence type="predicted"/>
<dbReference type="EMBL" id="JAUSUL010000001">
    <property type="protein sequence ID" value="MDQ0313857.1"/>
    <property type="molecule type" value="Genomic_DNA"/>
</dbReference>
<dbReference type="PROSITE" id="PS50949">
    <property type="entry name" value="HTH_GNTR"/>
    <property type="match status" value="1"/>
</dbReference>
<dbReference type="Pfam" id="PF07729">
    <property type="entry name" value="FCD"/>
    <property type="match status" value="1"/>
</dbReference>
<accession>A0AAE4AR65</accession>
<keyword evidence="2 5" id="KW-0238">DNA-binding</keyword>
<dbReference type="SMART" id="SM00345">
    <property type="entry name" value="HTH_GNTR"/>
    <property type="match status" value="1"/>
</dbReference>
<dbReference type="InterPro" id="IPR008920">
    <property type="entry name" value="TF_FadR/GntR_C"/>
</dbReference>
<dbReference type="SUPFAM" id="SSF48008">
    <property type="entry name" value="GntR ligand-binding domain-like"/>
    <property type="match status" value="1"/>
</dbReference>
<dbReference type="GO" id="GO:0003700">
    <property type="term" value="F:DNA-binding transcription factor activity"/>
    <property type="evidence" value="ECO:0007669"/>
    <property type="project" value="InterPro"/>
</dbReference>
<gene>
    <name evidence="5" type="ORF">J2S73_000294</name>
</gene>
<dbReference type="PRINTS" id="PR00035">
    <property type="entry name" value="HTHGNTR"/>
</dbReference>
<evidence type="ECO:0000259" key="4">
    <source>
        <dbReference type="PROSITE" id="PS50949"/>
    </source>
</evidence>
<dbReference type="Proteomes" id="UP001229244">
    <property type="component" value="Unassembled WGS sequence"/>
</dbReference>
<dbReference type="Gene3D" id="1.20.120.530">
    <property type="entry name" value="GntR ligand-binding domain-like"/>
    <property type="match status" value="1"/>
</dbReference>
<dbReference type="CDD" id="cd07377">
    <property type="entry name" value="WHTH_GntR"/>
    <property type="match status" value="1"/>
</dbReference>
<protein>
    <submittedName>
        <fullName evidence="5">DNA-binding GntR family transcriptional regulator</fullName>
    </submittedName>
</protein>
<name>A0AAE4AR65_9HYPH</name>
<dbReference type="InterPro" id="IPR011711">
    <property type="entry name" value="GntR_C"/>
</dbReference>
<keyword evidence="1" id="KW-0805">Transcription regulation</keyword>
<dbReference type="PANTHER" id="PTHR43537">
    <property type="entry name" value="TRANSCRIPTIONAL REGULATOR, GNTR FAMILY"/>
    <property type="match status" value="1"/>
</dbReference>
<dbReference type="Pfam" id="PF00392">
    <property type="entry name" value="GntR"/>
    <property type="match status" value="1"/>
</dbReference>
<sequence>MSASAFAELKRAPALADQIYDGVLQSLRAGNYAPGERIVESALAQELSVSRSPVREALSRLTADGLLESQGTGFRVAAPTAADMAEIFDMRRLLEPVAARRVARDADTGLMRALADRLSRTQAAHEVGDFPEFLDANYDFRAVWVARVPNRRLGAAILKFDDQAGFVRRKTLVRPEAQQEVLELLGRCVEAFRTNDEDAAAAAAEGIIDGAERHYRAAADATD</sequence>
<evidence type="ECO:0000256" key="3">
    <source>
        <dbReference type="ARBA" id="ARBA00023163"/>
    </source>
</evidence>
<dbReference type="SUPFAM" id="SSF46785">
    <property type="entry name" value="Winged helix' DNA-binding domain"/>
    <property type="match status" value="1"/>
</dbReference>
<dbReference type="PANTHER" id="PTHR43537:SF24">
    <property type="entry name" value="GLUCONATE OPERON TRANSCRIPTIONAL REPRESSOR"/>
    <property type="match status" value="1"/>
</dbReference>
<evidence type="ECO:0000313" key="5">
    <source>
        <dbReference type="EMBL" id="MDQ0313857.1"/>
    </source>
</evidence>
<evidence type="ECO:0000256" key="2">
    <source>
        <dbReference type="ARBA" id="ARBA00023125"/>
    </source>
</evidence>
<reference evidence="5" key="1">
    <citation type="submission" date="2023-07" db="EMBL/GenBank/DDBJ databases">
        <title>Genomic Encyclopedia of Type Strains, Phase IV (KMG-IV): sequencing the most valuable type-strain genomes for metagenomic binning, comparative biology and taxonomic classification.</title>
        <authorList>
            <person name="Goeker M."/>
        </authorList>
    </citation>
    <scope>NUCLEOTIDE SEQUENCE</scope>
    <source>
        <strain evidence="5">DSM 21202</strain>
    </source>
</reference>
<organism evidence="5 6">
    <name type="scientific">Amorphus orientalis</name>
    <dbReference type="NCBI Taxonomy" id="649198"/>
    <lineage>
        <taxon>Bacteria</taxon>
        <taxon>Pseudomonadati</taxon>
        <taxon>Pseudomonadota</taxon>
        <taxon>Alphaproteobacteria</taxon>
        <taxon>Hyphomicrobiales</taxon>
        <taxon>Amorphaceae</taxon>
        <taxon>Amorphus</taxon>
    </lineage>
</organism>
<evidence type="ECO:0000256" key="1">
    <source>
        <dbReference type="ARBA" id="ARBA00023015"/>
    </source>
</evidence>
<keyword evidence="3" id="KW-0804">Transcription</keyword>
<dbReference type="RefSeq" id="WP_306883649.1">
    <property type="nucleotide sequence ID" value="NZ_JAUSUL010000001.1"/>
</dbReference>
<dbReference type="InterPro" id="IPR000524">
    <property type="entry name" value="Tscrpt_reg_HTH_GntR"/>
</dbReference>
<dbReference type="AlphaFoldDB" id="A0AAE4AR65"/>
<keyword evidence="6" id="KW-1185">Reference proteome</keyword>
<dbReference type="InterPro" id="IPR036388">
    <property type="entry name" value="WH-like_DNA-bd_sf"/>
</dbReference>
<evidence type="ECO:0000313" key="6">
    <source>
        <dbReference type="Proteomes" id="UP001229244"/>
    </source>
</evidence>
<dbReference type="SMART" id="SM00895">
    <property type="entry name" value="FCD"/>
    <property type="match status" value="1"/>
</dbReference>
<feature type="domain" description="HTH gntR-type" evidence="4">
    <location>
        <begin position="13"/>
        <end position="79"/>
    </location>
</feature>
<dbReference type="GO" id="GO:0003677">
    <property type="term" value="F:DNA binding"/>
    <property type="evidence" value="ECO:0007669"/>
    <property type="project" value="UniProtKB-KW"/>
</dbReference>
<dbReference type="InterPro" id="IPR036390">
    <property type="entry name" value="WH_DNA-bd_sf"/>
</dbReference>